<dbReference type="GeneID" id="106475848"/>
<organism evidence="6 7">
    <name type="scientific">Limulus polyphemus</name>
    <name type="common">Atlantic horseshoe crab</name>
    <dbReference type="NCBI Taxonomy" id="6850"/>
    <lineage>
        <taxon>Eukaryota</taxon>
        <taxon>Metazoa</taxon>
        <taxon>Ecdysozoa</taxon>
        <taxon>Arthropoda</taxon>
        <taxon>Chelicerata</taxon>
        <taxon>Merostomata</taxon>
        <taxon>Xiphosura</taxon>
        <taxon>Limulidae</taxon>
        <taxon>Limulus</taxon>
    </lineage>
</organism>
<reference evidence="7" key="1">
    <citation type="submission" date="2025-08" db="UniProtKB">
        <authorList>
            <consortium name="RefSeq"/>
        </authorList>
    </citation>
    <scope>IDENTIFICATION</scope>
    <source>
        <tissue evidence="7">Muscle</tissue>
    </source>
</reference>
<dbReference type="PANTHER" id="PTHR15711">
    <property type="entry name" value="RAP GTPASE-ACTIVATING PROTEIN"/>
    <property type="match status" value="1"/>
</dbReference>
<name>A0ABM1C090_LIMPO</name>
<dbReference type="InterPro" id="IPR050989">
    <property type="entry name" value="Rap1_Ran_GAP"/>
</dbReference>
<proteinExistence type="predicted"/>
<keyword evidence="1 4" id="KW-0479">Metal-binding</keyword>
<dbReference type="PROSITE" id="PS50023">
    <property type="entry name" value="LIM_DOMAIN_2"/>
    <property type="match status" value="1"/>
</dbReference>
<dbReference type="SMART" id="SM00132">
    <property type="entry name" value="LIM"/>
    <property type="match status" value="1"/>
</dbReference>
<evidence type="ECO:0000313" key="6">
    <source>
        <dbReference type="Proteomes" id="UP000694941"/>
    </source>
</evidence>
<dbReference type="SUPFAM" id="SSF111347">
    <property type="entry name" value="Rap/Ran-GAP"/>
    <property type="match status" value="1"/>
</dbReference>
<dbReference type="InterPro" id="IPR035974">
    <property type="entry name" value="Rap/Ran-GAP_sf"/>
</dbReference>
<dbReference type="RefSeq" id="XP_013791975.2">
    <property type="nucleotide sequence ID" value="XM_013936521.2"/>
</dbReference>
<dbReference type="Proteomes" id="UP000694941">
    <property type="component" value="Unplaced"/>
</dbReference>
<dbReference type="InterPro" id="IPR001781">
    <property type="entry name" value="Znf_LIM"/>
</dbReference>
<gene>
    <name evidence="7" type="primary">LOC106475848</name>
</gene>
<protein>
    <submittedName>
        <fullName evidence="7">Uncharacterized protein LOC106475848</fullName>
    </submittedName>
</protein>
<evidence type="ECO:0000259" key="5">
    <source>
        <dbReference type="PROSITE" id="PS50023"/>
    </source>
</evidence>
<dbReference type="PANTHER" id="PTHR15711:SF25">
    <property type="entry name" value="RADISH, ISOFORM I"/>
    <property type="match status" value="1"/>
</dbReference>
<evidence type="ECO:0000256" key="1">
    <source>
        <dbReference type="ARBA" id="ARBA00022723"/>
    </source>
</evidence>
<feature type="domain" description="LIM zinc-binding" evidence="5">
    <location>
        <begin position="3"/>
        <end position="100"/>
    </location>
</feature>
<evidence type="ECO:0000313" key="7">
    <source>
        <dbReference type="RefSeq" id="XP_013791975.2"/>
    </source>
</evidence>
<dbReference type="Pfam" id="PF00412">
    <property type="entry name" value="LIM"/>
    <property type="match status" value="1"/>
</dbReference>
<keyword evidence="3 4" id="KW-0440">LIM domain</keyword>
<dbReference type="Gene3D" id="3.30.1120.160">
    <property type="match status" value="1"/>
</dbReference>
<dbReference type="Pfam" id="PF21022">
    <property type="entry name" value="Rap-GAP_dimer"/>
    <property type="match status" value="1"/>
</dbReference>
<sequence>MSSLCFLCELPILSHQPWGTWPASSSEDSDEEFADELEIDFPIPLAGGLEELVARGNVFHEECLTCDSCGVLLADFNFCEARRFHNRIYCQIHYADVAGLARGEELMQKLRRFKKQSHGCAEARRKSSTTLIFPVPPQACPGSPCRCHPHFIKATPGYWIECSGEDISDFGELSRNAEEEEDDGEGFCKGSQRRASSTENDVFQLTSIEEETYEKHFYGTEHWNYFTNDEDLGPVVLSFKQENITNRDQFRARPLWAICCVHRGESSPGF</sequence>
<accession>A0ABM1C090</accession>
<keyword evidence="2 4" id="KW-0862">Zinc</keyword>
<dbReference type="CDD" id="cd08368">
    <property type="entry name" value="LIM"/>
    <property type="match status" value="1"/>
</dbReference>
<evidence type="ECO:0000256" key="3">
    <source>
        <dbReference type="ARBA" id="ARBA00023038"/>
    </source>
</evidence>
<dbReference type="Gene3D" id="2.10.110.10">
    <property type="entry name" value="Cysteine Rich Protein"/>
    <property type="match status" value="1"/>
</dbReference>
<evidence type="ECO:0000256" key="2">
    <source>
        <dbReference type="ARBA" id="ARBA00022833"/>
    </source>
</evidence>
<keyword evidence="6" id="KW-1185">Reference proteome</keyword>
<evidence type="ECO:0000256" key="4">
    <source>
        <dbReference type="PROSITE-ProRule" id="PRU00125"/>
    </source>
</evidence>